<protein>
    <submittedName>
        <fullName evidence="1">Uncharacterized protein</fullName>
    </submittedName>
</protein>
<name>A0AAN8AUX8_ELEMC</name>
<proteinExistence type="predicted"/>
<dbReference type="AlphaFoldDB" id="A0AAN8AUX8"/>
<organism evidence="1 2">
    <name type="scientific">Eleginops maclovinus</name>
    <name type="common">Patagonian blennie</name>
    <name type="synonym">Eleginus maclovinus</name>
    <dbReference type="NCBI Taxonomy" id="56733"/>
    <lineage>
        <taxon>Eukaryota</taxon>
        <taxon>Metazoa</taxon>
        <taxon>Chordata</taxon>
        <taxon>Craniata</taxon>
        <taxon>Vertebrata</taxon>
        <taxon>Euteleostomi</taxon>
        <taxon>Actinopterygii</taxon>
        <taxon>Neopterygii</taxon>
        <taxon>Teleostei</taxon>
        <taxon>Neoteleostei</taxon>
        <taxon>Acanthomorphata</taxon>
        <taxon>Eupercaria</taxon>
        <taxon>Perciformes</taxon>
        <taxon>Notothenioidei</taxon>
        <taxon>Eleginopidae</taxon>
        <taxon>Eleginops</taxon>
    </lineage>
</organism>
<reference evidence="1 2" key="2">
    <citation type="journal article" date="2023" name="Mol. Biol. Evol.">
        <title>Genomics of Secondarily Temperate Adaptation in the Only Non-Antarctic Icefish.</title>
        <authorList>
            <person name="Rivera-Colon A.G."/>
            <person name="Rayamajhi N."/>
            <person name="Minhas B.F."/>
            <person name="Madrigal G."/>
            <person name="Bilyk K.T."/>
            <person name="Yoon V."/>
            <person name="Hune M."/>
            <person name="Gregory S."/>
            <person name="Cheng C.H.C."/>
            <person name="Catchen J.M."/>
        </authorList>
    </citation>
    <scope>NUCLEOTIDE SEQUENCE [LARGE SCALE GENOMIC DNA]</scope>
    <source>
        <strain evidence="1">JMC-PN-2008</strain>
    </source>
</reference>
<sequence length="68" mass="7590">MKLPPPTLSDVGSGRDRRTSLVMDAFRRPFVNAQRSLELLNTLQCARLLTGAASICGHMPVRWSCRFS</sequence>
<dbReference type="EMBL" id="JAUZQC010000007">
    <property type="protein sequence ID" value="KAK5868377.1"/>
    <property type="molecule type" value="Genomic_DNA"/>
</dbReference>
<gene>
    <name evidence="1" type="ORF">PBY51_009402</name>
</gene>
<keyword evidence="2" id="KW-1185">Reference proteome</keyword>
<reference evidence="1 2" key="1">
    <citation type="journal article" date="2023" name="Genes (Basel)">
        <title>Chromosome-Level Genome Assembly and Circadian Gene Repertoire of the Patagonia Blennie Eleginops maclovinus-The Closest Ancestral Proxy of Antarctic Cryonotothenioids.</title>
        <authorList>
            <person name="Cheng C.C."/>
            <person name="Rivera-Colon A.G."/>
            <person name="Minhas B.F."/>
            <person name="Wilson L."/>
            <person name="Rayamajhi N."/>
            <person name="Vargas-Chacoff L."/>
            <person name="Catchen J.M."/>
        </authorList>
    </citation>
    <scope>NUCLEOTIDE SEQUENCE [LARGE SCALE GENOMIC DNA]</scope>
    <source>
        <strain evidence="1">JMC-PN-2008</strain>
    </source>
</reference>
<evidence type="ECO:0000313" key="2">
    <source>
        <dbReference type="Proteomes" id="UP001346869"/>
    </source>
</evidence>
<evidence type="ECO:0000313" key="1">
    <source>
        <dbReference type="EMBL" id="KAK5868377.1"/>
    </source>
</evidence>
<accession>A0AAN8AUX8</accession>
<comment type="caution">
    <text evidence="1">The sequence shown here is derived from an EMBL/GenBank/DDBJ whole genome shotgun (WGS) entry which is preliminary data.</text>
</comment>
<dbReference type="Proteomes" id="UP001346869">
    <property type="component" value="Unassembled WGS sequence"/>
</dbReference>